<proteinExistence type="predicted"/>
<dbReference type="InterPro" id="IPR051159">
    <property type="entry name" value="Hexapeptide_acetyltransf"/>
</dbReference>
<keyword evidence="2" id="KW-0012">Acyltransferase</keyword>
<dbReference type="CDD" id="cd04647">
    <property type="entry name" value="LbH_MAT_like"/>
    <property type="match status" value="1"/>
</dbReference>
<organism evidence="2 3">
    <name type="scientific">Bacteroides faecis</name>
    <dbReference type="NCBI Taxonomy" id="674529"/>
    <lineage>
        <taxon>Bacteria</taxon>
        <taxon>Pseudomonadati</taxon>
        <taxon>Bacteroidota</taxon>
        <taxon>Bacteroidia</taxon>
        <taxon>Bacteroidales</taxon>
        <taxon>Bacteroidaceae</taxon>
        <taxon>Bacteroides</taxon>
    </lineage>
</organism>
<dbReference type="PANTHER" id="PTHR23416">
    <property type="entry name" value="SIALIC ACID SYNTHASE-RELATED"/>
    <property type="match status" value="1"/>
</dbReference>
<keyword evidence="1" id="KW-0472">Membrane</keyword>
<reference evidence="2" key="1">
    <citation type="submission" date="2022-08" db="EMBL/GenBank/DDBJ databases">
        <title>Genome Sequencing of Bacteroides fragilis Group Isolates with Nanopore Technology.</title>
        <authorList>
            <person name="Tisza M.J."/>
            <person name="Smith D."/>
            <person name="Dekker J.P."/>
        </authorList>
    </citation>
    <scope>NUCLEOTIDE SEQUENCE</scope>
    <source>
        <strain evidence="2">BFG-351</strain>
    </source>
</reference>
<dbReference type="Proteomes" id="UP001204548">
    <property type="component" value="Unassembled WGS sequence"/>
</dbReference>
<accession>A0AAW5P244</accession>
<evidence type="ECO:0000313" key="2">
    <source>
        <dbReference type="EMBL" id="MCS2794914.1"/>
    </source>
</evidence>
<sequence length="186" mass="20945">MKIRGRNIKITVFFYLALYYGIAYWLPGSYNVILGGVSRKIRYFLCRHIFKYCGKNVNIERKANFGCGLDIELGDESALGINCTIPSKTIIGRYVMMGPNCFILQDNHVFIRTDIPMCHQGHTPILPTVVEDDVWIGRDVLITPGRTIKRGSIVAAGCVLCKNFPEYSVIGGNPSKLIRSRIINQK</sequence>
<dbReference type="Gene3D" id="2.160.10.10">
    <property type="entry name" value="Hexapeptide repeat proteins"/>
    <property type="match status" value="1"/>
</dbReference>
<gene>
    <name evidence="2" type="ORF">NXW97_23480</name>
</gene>
<dbReference type="PANTHER" id="PTHR23416:SF78">
    <property type="entry name" value="LIPOPOLYSACCHARIDE BIOSYNTHESIS O-ACETYL TRANSFERASE WBBJ-RELATED"/>
    <property type="match status" value="1"/>
</dbReference>
<dbReference type="EMBL" id="JANUTS010000001">
    <property type="protein sequence ID" value="MCS2794914.1"/>
    <property type="molecule type" value="Genomic_DNA"/>
</dbReference>
<dbReference type="RefSeq" id="WP_138335636.1">
    <property type="nucleotide sequence ID" value="NZ_JABFIA010000025.1"/>
</dbReference>
<dbReference type="InterPro" id="IPR011004">
    <property type="entry name" value="Trimer_LpxA-like_sf"/>
</dbReference>
<evidence type="ECO:0000256" key="1">
    <source>
        <dbReference type="SAM" id="Phobius"/>
    </source>
</evidence>
<dbReference type="GO" id="GO:0016746">
    <property type="term" value="F:acyltransferase activity"/>
    <property type="evidence" value="ECO:0007669"/>
    <property type="project" value="UniProtKB-KW"/>
</dbReference>
<keyword evidence="1" id="KW-0812">Transmembrane</keyword>
<protein>
    <submittedName>
        <fullName evidence="2">Acyltransferase</fullName>
    </submittedName>
</protein>
<feature type="transmembrane region" description="Helical" evidence="1">
    <location>
        <begin position="12"/>
        <end position="33"/>
    </location>
</feature>
<keyword evidence="1" id="KW-1133">Transmembrane helix</keyword>
<comment type="caution">
    <text evidence="2">The sequence shown here is derived from an EMBL/GenBank/DDBJ whole genome shotgun (WGS) entry which is preliminary data.</text>
</comment>
<name>A0AAW5P244_9BACE</name>
<keyword evidence="2" id="KW-0808">Transferase</keyword>
<dbReference type="AlphaFoldDB" id="A0AAW5P244"/>
<dbReference type="SUPFAM" id="SSF51161">
    <property type="entry name" value="Trimeric LpxA-like enzymes"/>
    <property type="match status" value="1"/>
</dbReference>
<evidence type="ECO:0000313" key="3">
    <source>
        <dbReference type="Proteomes" id="UP001204548"/>
    </source>
</evidence>